<feature type="region of interest" description="Disordered" evidence="1">
    <location>
        <begin position="320"/>
        <end position="340"/>
    </location>
</feature>
<evidence type="ECO:0000313" key="4">
    <source>
        <dbReference type="Proteomes" id="UP000245956"/>
    </source>
</evidence>
<dbReference type="InterPro" id="IPR013078">
    <property type="entry name" value="His_Pase_superF_clade-1"/>
</dbReference>
<feature type="compositionally biased region" description="Polar residues" evidence="1">
    <location>
        <begin position="861"/>
        <end position="874"/>
    </location>
</feature>
<feature type="compositionally biased region" description="Polar residues" evidence="1">
    <location>
        <begin position="324"/>
        <end position="336"/>
    </location>
</feature>
<feature type="region of interest" description="Disordered" evidence="1">
    <location>
        <begin position="216"/>
        <end position="244"/>
    </location>
</feature>
<organism evidence="3 4">
    <name type="scientific">Purpureocillium lilacinum</name>
    <name type="common">Paecilomyces lilacinus</name>
    <dbReference type="NCBI Taxonomy" id="33203"/>
    <lineage>
        <taxon>Eukaryota</taxon>
        <taxon>Fungi</taxon>
        <taxon>Dikarya</taxon>
        <taxon>Ascomycota</taxon>
        <taxon>Pezizomycotina</taxon>
        <taxon>Sordariomycetes</taxon>
        <taxon>Hypocreomycetidae</taxon>
        <taxon>Hypocreales</taxon>
        <taxon>Ophiocordycipitaceae</taxon>
        <taxon>Purpureocillium</taxon>
    </lineage>
</organism>
<feature type="region of interest" description="Disordered" evidence="1">
    <location>
        <begin position="521"/>
        <end position="562"/>
    </location>
</feature>
<dbReference type="InterPro" id="IPR051710">
    <property type="entry name" value="Phosphatase_SH3-domain"/>
</dbReference>
<feature type="compositionally biased region" description="Polar residues" evidence="1">
    <location>
        <begin position="553"/>
        <end position="562"/>
    </location>
</feature>
<dbReference type="EMBL" id="JAWRVI010000019">
    <property type="protein sequence ID" value="KAK4089618.1"/>
    <property type="molecule type" value="Genomic_DNA"/>
</dbReference>
<dbReference type="PANTHER" id="PTHR16469:SF27">
    <property type="entry name" value="UBIQUITIN-ASSOCIATED AND SH3 DOMAIN-CONTAINING BA-RELATED"/>
    <property type="match status" value="1"/>
</dbReference>
<dbReference type="PANTHER" id="PTHR16469">
    <property type="entry name" value="UBIQUITIN-ASSOCIATED AND SH3 DOMAIN-CONTAINING BA-RELATED"/>
    <property type="match status" value="1"/>
</dbReference>
<comment type="caution">
    <text evidence="3">The sequence shown here is derived from an EMBL/GenBank/DDBJ whole genome shotgun (WGS) entry which is preliminary data.</text>
</comment>
<dbReference type="AlphaFoldDB" id="A0A2U3E7L6"/>
<feature type="region of interest" description="Disordered" evidence="1">
    <location>
        <begin position="977"/>
        <end position="999"/>
    </location>
</feature>
<accession>A0A2U3E7L6</accession>
<reference evidence="2 5" key="4">
    <citation type="journal article" date="2024" name="Microbiol. Resour. Announc.">
        <title>Genome annotations for the ascomycete fungi Trichoderma harzianum, Trichoderma aggressivum, and Purpureocillium lilacinum.</title>
        <authorList>
            <person name="Beijen E.P.W."/>
            <person name="Ohm R.A."/>
        </authorList>
    </citation>
    <scope>NUCLEOTIDE SEQUENCE [LARGE SCALE GENOMIC DNA]</scope>
    <source>
        <strain evidence="2 5">CBS 150709</strain>
    </source>
</reference>
<reference evidence="3" key="1">
    <citation type="submission" date="2015-05" db="EMBL/GenBank/DDBJ databases">
        <authorList>
            <person name="Wang D.B."/>
            <person name="Wang M."/>
        </authorList>
    </citation>
    <scope>NUCLEOTIDE SEQUENCE</scope>
    <source>
        <strain evidence="3">36-1</strain>
    </source>
</reference>
<feature type="region of interest" description="Disordered" evidence="1">
    <location>
        <begin position="760"/>
        <end position="874"/>
    </location>
</feature>
<feature type="compositionally biased region" description="Low complexity" evidence="1">
    <location>
        <begin position="787"/>
        <end position="805"/>
    </location>
</feature>
<proteinExistence type="predicted"/>
<feature type="compositionally biased region" description="Low complexity" evidence="1">
    <location>
        <begin position="766"/>
        <end position="779"/>
    </location>
</feature>
<gene>
    <name evidence="3" type="ORF">PCL_12863</name>
    <name evidence="2" type="ORF">Purlil1_6187</name>
</gene>
<evidence type="ECO:0000313" key="2">
    <source>
        <dbReference type="EMBL" id="KAK4089618.1"/>
    </source>
</evidence>
<evidence type="ECO:0000256" key="1">
    <source>
        <dbReference type="SAM" id="MobiDB-lite"/>
    </source>
</evidence>
<name>A0A2U3E7L6_PURLI</name>
<sequence length="1016" mass="108803">MEREANRIQTGNVTWTVSAPGRGAARGGASQALATSLNLGRERHIGNLFISRREARRSRPCSSVTTCPPPPAPGVFDANDPPRRASLLRLDYSIEHGLRIQSSTRARNRRARGRSGIRGGQLRRDPALQVVATSPAKHPARRLHGAAVTCLTPRRASYRDPYLAPSWILCLTRPLLPLSCDCDTLHPCRYPDLASPRGPITARCTDDSSTSIVPVKNGNHHQHRQPASRATLHHRQTQPLNHTWPPPSSCISVHCIASHRAAPRPPLPVLRAALSCPPRESLCRSRSTRFGTVAQPWHRQSRLLRLIVLPPAIDHTAKGEPVSPLQQGSGVLSTGPSCHKAPPSRRRLAYLFVVRHGNRLDAADKKWHLTSPTPYDPPLTYGGFLQARQVGNQISNYLEQAKLDDEVSQNGAALSATRRRFKIVIHSSPFLRCVQTSIGISSGLAQTSPDSIFGPADIIVPKATPTSQPFQFKSSLLRLDSFLGEWLSPEYFEMITPPPGPALMMGSAKADLLRREDYSAYTDQVPQAPPEKPASNGSLWQASSSSGPSSGAQTPRSESNTALNVSGLASALPAREGKGEYVAPRPLHSVSGSHKIPEGLVAHARDSCVTVDYQWDSMREPLDFGDGGKFGEEWTSMHTRFRGGLRKLLNWYATADTPADLVAQPSKASGGDGPEVERDDEDVETVVIVVSHGAGCNALIGAITHQPVLMDVGIASITMATRKPNLDYKQMLAAAGPSAEPSAKPLVQVDKMYDMRLSASTEHLKSSSGSTPVSSRSQSNANIWTAPTPGTRGRTSTLGSTPGGPVMSPFTYSDPFSSTGSRSTSASAAMGSSLRRESGSFRPTPRGPAIATTGIAGTAGQSPPRSHSPGTGNSFGLWAPVPSSLRLMDDGADDADDFGSMMPNFDQTRFESAVADDNSETSSVKMPSTAPAVGDAFPLPATSLPAATSPSRGPVFAGPIKLNTSVVPEKPAEEMKMSQLGGGLGGLWGQPPPPGEAERFRDLSLSKRRWTVNERA</sequence>
<evidence type="ECO:0000313" key="3">
    <source>
        <dbReference type="EMBL" id="PWI70464.1"/>
    </source>
</evidence>
<keyword evidence="5" id="KW-1185">Reference proteome</keyword>
<evidence type="ECO:0000313" key="5">
    <source>
        <dbReference type="Proteomes" id="UP001287286"/>
    </source>
</evidence>
<dbReference type="Proteomes" id="UP001287286">
    <property type="component" value="Unassembled WGS sequence"/>
</dbReference>
<feature type="compositionally biased region" description="Basic residues" evidence="1">
    <location>
        <begin position="218"/>
        <end position="236"/>
    </location>
</feature>
<dbReference type="Gene3D" id="3.40.50.1240">
    <property type="entry name" value="Phosphoglycerate mutase-like"/>
    <property type="match status" value="2"/>
</dbReference>
<feature type="compositionally biased region" description="Low complexity" evidence="1">
    <location>
        <begin position="817"/>
        <end position="833"/>
    </location>
</feature>
<feature type="region of interest" description="Disordered" evidence="1">
    <location>
        <begin position="60"/>
        <end position="80"/>
    </location>
</feature>
<protein>
    <submittedName>
        <fullName evidence="3">Phosphoglycerate mutase family protein</fullName>
    </submittedName>
</protein>
<dbReference type="Proteomes" id="UP000245956">
    <property type="component" value="Unassembled WGS sequence"/>
</dbReference>
<feature type="compositionally biased region" description="Low complexity" evidence="1">
    <location>
        <begin position="534"/>
        <end position="552"/>
    </location>
</feature>
<dbReference type="CDD" id="cd07040">
    <property type="entry name" value="HP"/>
    <property type="match status" value="1"/>
</dbReference>
<feature type="compositionally biased region" description="Low complexity" evidence="1">
    <location>
        <begin position="849"/>
        <end position="860"/>
    </location>
</feature>
<reference evidence="3 4" key="2">
    <citation type="journal article" date="2016" name="Front. Microbiol.">
        <title>Genome and transcriptome sequences reveal the specific parasitism of the nematophagous Purpureocillium lilacinum 36-1.</title>
        <authorList>
            <person name="Xie J."/>
            <person name="Li S."/>
            <person name="Mo C."/>
            <person name="Xiao X."/>
            <person name="Peng D."/>
            <person name="Wang G."/>
            <person name="Xiao Y."/>
        </authorList>
    </citation>
    <scope>NUCLEOTIDE SEQUENCE [LARGE SCALE GENOMIC DNA]</scope>
    <source>
        <strain evidence="3 4">36-1</strain>
    </source>
</reference>
<reference evidence="2" key="3">
    <citation type="submission" date="2023-11" db="EMBL/GenBank/DDBJ databases">
        <authorList>
            <person name="Beijen E."/>
            <person name="Ohm R.A."/>
        </authorList>
    </citation>
    <scope>NUCLEOTIDE SEQUENCE</scope>
    <source>
        <strain evidence="2">CBS 150709</strain>
    </source>
</reference>
<dbReference type="SUPFAM" id="SSF53254">
    <property type="entry name" value="Phosphoglycerate mutase-like"/>
    <property type="match status" value="1"/>
</dbReference>
<dbReference type="InterPro" id="IPR029033">
    <property type="entry name" value="His_PPase_superfam"/>
</dbReference>
<dbReference type="SMART" id="SM00855">
    <property type="entry name" value="PGAM"/>
    <property type="match status" value="1"/>
</dbReference>
<dbReference type="EMBL" id="LCWV01000009">
    <property type="protein sequence ID" value="PWI70464.1"/>
    <property type="molecule type" value="Genomic_DNA"/>
</dbReference>